<feature type="compositionally biased region" description="Basic residues" evidence="1">
    <location>
        <begin position="130"/>
        <end position="141"/>
    </location>
</feature>
<feature type="region of interest" description="Disordered" evidence="1">
    <location>
        <begin position="113"/>
        <end position="141"/>
    </location>
</feature>
<protein>
    <submittedName>
        <fullName evidence="2">DUF2442 domain-containing protein</fullName>
    </submittedName>
</protein>
<accession>A0ABW9VGC5</accession>
<sequence>MDITDATFEAANRRGAAKKTAFPAAVAVRYDRRISRIVITLASGLQIAFAPRDAQGLENAHPANLIDAEISPSGLGVHFPKLDADLYIPALLEGFLGSKRWMASQMGKVGGKVSSAAKTAASRENGKLGGRPKKVKGPVAA</sequence>
<dbReference type="InterPro" id="IPR018841">
    <property type="entry name" value="DUF2442"/>
</dbReference>
<comment type="caution">
    <text evidence="2">The sequence shown here is derived from an EMBL/GenBank/DDBJ whole genome shotgun (WGS) entry which is preliminary data.</text>
</comment>
<evidence type="ECO:0000256" key="1">
    <source>
        <dbReference type="SAM" id="MobiDB-lite"/>
    </source>
</evidence>
<name>A0ABW9VGC5_9BURK</name>
<organism evidence="2 3">
    <name type="scientific">Duganella qianjiadongensis</name>
    <dbReference type="NCBI Taxonomy" id="2692176"/>
    <lineage>
        <taxon>Bacteria</taxon>
        <taxon>Pseudomonadati</taxon>
        <taxon>Pseudomonadota</taxon>
        <taxon>Betaproteobacteria</taxon>
        <taxon>Burkholderiales</taxon>
        <taxon>Oxalobacteraceae</taxon>
        <taxon>Telluria group</taxon>
        <taxon>Duganella</taxon>
    </lineage>
</organism>
<dbReference type="Pfam" id="PF10387">
    <property type="entry name" value="DUF2442"/>
    <property type="match status" value="1"/>
</dbReference>
<evidence type="ECO:0000313" key="3">
    <source>
        <dbReference type="Proteomes" id="UP000478090"/>
    </source>
</evidence>
<reference evidence="2 3" key="1">
    <citation type="submission" date="2019-12" db="EMBL/GenBank/DDBJ databases">
        <title>Novel species isolated from a subtropical stream in China.</title>
        <authorList>
            <person name="Lu H."/>
        </authorList>
    </citation>
    <scope>NUCLEOTIDE SEQUENCE [LARGE SCALE GENOMIC DNA]</scope>
    <source>
        <strain evidence="2 3">CY13W</strain>
    </source>
</reference>
<dbReference type="EMBL" id="WWCM01000002">
    <property type="protein sequence ID" value="MYM38669.1"/>
    <property type="molecule type" value="Genomic_DNA"/>
</dbReference>
<keyword evidence="3" id="KW-1185">Reference proteome</keyword>
<dbReference type="RefSeq" id="WP_161038048.1">
    <property type="nucleotide sequence ID" value="NZ_WWCM01000002.1"/>
</dbReference>
<dbReference type="Gene3D" id="3.30.2020.40">
    <property type="entry name" value="Uncharacterised protein PF10387, DUF2442"/>
    <property type="match status" value="1"/>
</dbReference>
<evidence type="ECO:0000313" key="2">
    <source>
        <dbReference type="EMBL" id="MYM38669.1"/>
    </source>
</evidence>
<gene>
    <name evidence="2" type="ORF">GTP27_04935</name>
</gene>
<dbReference type="Proteomes" id="UP000478090">
    <property type="component" value="Unassembled WGS sequence"/>
</dbReference>
<proteinExistence type="predicted"/>